<evidence type="ECO:0000313" key="5">
    <source>
        <dbReference type="EMBL" id="SUO96438.1"/>
    </source>
</evidence>
<evidence type="ECO:0000313" key="8">
    <source>
        <dbReference type="EMBL" id="SUO98254.1"/>
    </source>
</evidence>
<evidence type="ECO:0000313" key="6">
    <source>
        <dbReference type="EMBL" id="SUO97610.1"/>
    </source>
</evidence>
<sequence>MAYSKDYRQMILNKLASGHSYRKLVEEYRLSATTIQRWKKSIERKKYERKPAKIDNEALMADVQAYPDDYCYERARRFNCSDRAIAIALKRVGITRKKRP</sequence>
<organism evidence="2 10">
    <name type="scientific">Suttonella indologenes</name>
    <dbReference type="NCBI Taxonomy" id="13276"/>
    <lineage>
        <taxon>Bacteria</taxon>
        <taxon>Pseudomonadati</taxon>
        <taxon>Pseudomonadota</taxon>
        <taxon>Gammaproteobacteria</taxon>
        <taxon>Cardiobacteriales</taxon>
        <taxon>Cardiobacteriaceae</taxon>
        <taxon>Suttonella</taxon>
    </lineage>
</organism>
<dbReference type="EMBL" id="UHIA01000004">
    <property type="protein sequence ID" value="SUO98549.1"/>
    <property type="molecule type" value="Genomic_DNA"/>
</dbReference>
<dbReference type="RefSeq" id="WP_112863885.1">
    <property type="nucleotide sequence ID" value="NZ_UHIA01000003.1"/>
</dbReference>
<evidence type="ECO:0000313" key="7">
    <source>
        <dbReference type="EMBL" id="SUO97765.1"/>
    </source>
</evidence>
<dbReference type="EMBL" id="UHIA01000004">
    <property type="protein sequence ID" value="SUO96438.1"/>
    <property type="molecule type" value="Genomic_DNA"/>
</dbReference>
<protein>
    <submittedName>
        <fullName evidence="2">Transposase</fullName>
    </submittedName>
</protein>
<evidence type="ECO:0000313" key="10">
    <source>
        <dbReference type="Proteomes" id="UP000254575"/>
    </source>
</evidence>
<evidence type="ECO:0000313" key="4">
    <source>
        <dbReference type="EMBL" id="SUO92794.1"/>
    </source>
</evidence>
<dbReference type="InterPro" id="IPR002622">
    <property type="entry name" value="Transposase_14"/>
</dbReference>
<evidence type="ECO:0000313" key="2">
    <source>
        <dbReference type="EMBL" id="SUO91907.1"/>
    </source>
</evidence>
<dbReference type="EMBL" id="UHIA01000003">
    <property type="protein sequence ID" value="SUO92794.1"/>
    <property type="molecule type" value="Genomic_DNA"/>
</dbReference>
<dbReference type="AlphaFoldDB" id="A0A380MJC2"/>
<evidence type="ECO:0000313" key="3">
    <source>
        <dbReference type="EMBL" id="SUO92706.1"/>
    </source>
</evidence>
<proteinExistence type="predicted"/>
<feature type="domain" description="Transposase Synechocystis PCC 6803" evidence="1">
    <location>
        <begin position="1"/>
        <end position="99"/>
    </location>
</feature>
<dbReference type="SUPFAM" id="SSF46689">
    <property type="entry name" value="Homeodomain-like"/>
    <property type="match status" value="1"/>
</dbReference>
<evidence type="ECO:0000259" key="1">
    <source>
        <dbReference type="Pfam" id="PF01710"/>
    </source>
</evidence>
<accession>A0A380MJC2</accession>
<dbReference type="EMBL" id="UHIA01000003">
    <property type="protein sequence ID" value="SUO91907.1"/>
    <property type="molecule type" value="Genomic_DNA"/>
</dbReference>
<dbReference type="EMBL" id="UHIA01000004">
    <property type="protein sequence ID" value="SUO97610.1"/>
    <property type="molecule type" value="Genomic_DNA"/>
</dbReference>
<dbReference type="Pfam" id="PF01710">
    <property type="entry name" value="HTH_Tnp_IS630"/>
    <property type="match status" value="1"/>
</dbReference>
<dbReference type="Proteomes" id="UP000254575">
    <property type="component" value="Unassembled WGS sequence"/>
</dbReference>
<dbReference type="EMBL" id="UHIA01000004">
    <property type="protein sequence ID" value="SUO97765.1"/>
    <property type="molecule type" value="Genomic_DNA"/>
</dbReference>
<keyword evidence="10" id="KW-1185">Reference proteome</keyword>
<gene>
    <name evidence="2" type="ORF">NCTC10717_00301</name>
    <name evidence="3" type="ORF">NCTC10717_00696</name>
    <name evidence="4" type="ORF">NCTC10717_00742</name>
    <name evidence="5" type="ORF">NCTC10717_01004</name>
    <name evidence="6" type="ORF">NCTC10717_01536</name>
    <name evidence="7" type="ORF">NCTC10717_01609</name>
    <name evidence="8" type="ORF">NCTC10717_01996</name>
    <name evidence="9" type="ORF">NCTC10717_02304</name>
</gene>
<evidence type="ECO:0000313" key="9">
    <source>
        <dbReference type="EMBL" id="SUO98549.1"/>
    </source>
</evidence>
<reference evidence="2 10" key="1">
    <citation type="submission" date="2018-06" db="EMBL/GenBank/DDBJ databases">
        <authorList>
            <consortium name="Pathogen Informatics"/>
            <person name="Doyle S."/>
        </authorList>
    </citation>
    <scope>NUCLEOTIDE SEQUENCE [LARGE SCALE GENOMIC DNA]</scope>
    <source>
        <strain evidence="2 10">NCTC10717</strain>
    </source>
</reference>
<dbReference type="EMBL" id="UHIA01000003">
    <property type="protein sequence ID" value="SUO92706.1"/>
    <property type="molecule type" value="Genomic_DNA"/>
</dbReference>
<dbReference type="InterPro" id="IPR009057">
    <property type="entry name" value="Homeodomain-like_sf"/>
</dbReference>
<name>A0A380MJC2_9GAMM</name>
<dbReference type="OrthoDB" id="6658576at2"/>
<dbReference type="EMBL" id="UHIA01000004">
    <property type="protein sequence ID" value="SUO98254.1"/>
    <property type="molecule type" value="Genomic_DNA"/>
</dbReference>